<evidence type="ECO:0000256" key="1">
    <source>
        <dbReference type="SAM" id="MobiDB-lite"/>
    </source>
</evidence>
<feature type="compositionally biased region" description="Gly residues" evidence="1">
    <location>
        <begin position="91"/>
        <end position="102"/>
    </location>
</feature>
<comment type="caution">
    <text evidence="2">The sequence shown here is derived from an EMBL/GenBank/DDBJ whole genome shotgun (WGS) entry which is preliminary data.</text>
</comment>
<feature type="region of interest" description="Disordered" evidence="1">
    <location>
        <begin position="70"/>
        <end position="102"/>
    </location>
</feature>
<feature type="compositionally biased region" description="Low complexity" evidence="1">
    <location>
        <begin position="76"/>
        <end position="90"/>
    </location>
</feature>
<dbReference type="Proteomes" id="UP001157418">
    <property type="component" value="Unassembled WGS sequence"/>
</dbReference>
<reference evidence="2 3" key="1">
    <citation type="submission" date="2022-01" db="EMBL/GenBank/DDBJ databases">
        <authorList>
            <person name="Xiong W."/>
            <person name="Schranz E."/>
        </authorList>
    </citation>
    <scope>NUCLEOTIDE SEQUENCE [LARGE SCALE GENOMIC DNA]</scope>
</reference>
<accession>A0AAU9LST3</accession>
<dbReference type="EMBL" id="CAKMRJ010000001">
    <property type="protein sequence ID" value="CAH1414844.1"/>
    <property type="molecule type" value="Genomic_DNA"/>
</dbReference>
<evidence type="ECO:0000313" key="3">
    <source>
        <dbReference type="Proteomes" id="UP001157418"/>
    </source>
</evidence>
<name>A0AAU9LST3_9ASTR</name>
<dbReference type="AlphaFoldDB" id="A0AAU9LST3"/>
<organism evidence="2 3">
    <name type="scientific">Lactuca virosa</name>
    <dbReference type="NCBI Taxonomy" id="75947"/>
    <lineage>
        <taxon>Eukaryota</taxon>
        <taxon>Viridiplantae</taxon>
        <taxon>Streptophyta</taxon>
        <taxon>Embryophyta</taxon>
        <taxon>Tracheophyta</taxon>
        <taxon>Spermatophyta</taxon>
        <taxon>Magnoliopsida</taxon>
        <taxon>eudicotyledons</taxon>
        <taxon>Gunneridae</taxon>
        <taxon>Pentapetalae</taxon>
        <taxon>asterids</taxon>
        <taxon>campanulids</taxon>
        <taxon>Asterales</taxon>
        <taxon>Asteraceae</taxon>
        <taxon>Cichorioideae</taxon>
        <taxon>Cichorieae</taxon>
        <taxon>Lactucinae</taxon>
        <taxon>Lactuca</taxon>
    </lineage>
</organism>
<gene>
    <name evidence="2" type="ORF">LVIROSA_LOCUS2735</name>
</gene>
<evidence type="ECO:0000313" key="2">
    <source>
        <dbReference type="EMBL" id="CAH1414844.1"/>
    </source>
</evidence>
<protein>
    <submittedName>
        <fullName evidence="2">Uncharacterized protein</fullName>
    </submittedName>
</protein>
<keyword evidence="3" id="KW-1185">Reference proteome</keyword>
<sequence length="102" mass="11013">MVKADLYSVDLFLPYLFLSVLTCFRRREKNDHYVPVCLPELPDSVSPNYGIVQSAVMKLAEHLKCKKRVVDGGRKSSGSSSRVGMSVSSGEEGGGSGGAMVE</sequence>
<proteinExistence type="predicted"/>